<dbReference type="Proteomes" id="UP001234585">
    <property type="component" value="Chromosome"/>
</dbReference>
<evidence type="ECO:0000313" key="2">
    <source>
        <dbReference type="EMBL" id="WLR98289.1"/>
    </source>
</evidence>
<reference evidence="2 3" key="1">
    <citation type="submission" date="2023-08" db="EMBL/GenBank/DDBJ databases">
        <title>Pathogen: clinical or host-associated sample.</title>
        <authorList>
            <person name="Hergert J."/>
            <person name="Casey R."/>
            <person name="Wagner J."/>
            <person name="Young E.L."/>
            <person name="Oakeson K.F."/>
        </authorList>
    </citation>
    <scope>NUCLEOTIDE SEQUENCE [LARGE SCALE GENOMIC DNA]</scope>
    <source>
        <strain evidence="2 3">1760953</strain>
    </source>
</reference>
<name>A0AA50CPL9_9HYPH</name>
<keyword evidence="1" id="KW-0732">Signal</keyword>
<dbReference type="EMBL" id="CP132302">
    <property type="protein sequence ID" value="WLR98289.1"/>
    <property type="molecule type" value="Genomic_DNA"/>
</dbReference>
<accession>A0AA50CPL9</accession>
<evidence type="ECO:0000256" key="1">
    <source>
        <dbReference type="SAM" id="SignalP"/>
    </source>
</evidence>
<evidence type="ECO:0000313" key="3">
    <source>
        <dbReference type="Proteomes" id="UP001234585"/>
    </source>
</evidence>
<dbReference type="RefSeq" id="WP_160869370.1">
    <property type="nucleotide sequence ID" value="NZ_CP132302.1"/>
</dbReference>
<protein>
    <submittedName>
        <fullName evidence="2">Uncharacterized protein</fullName>
    </submittedName>
</protein>
<feature type="chain" id="PRO_5041312050" evidence="1">
    <location>
        <begin position="22"/>
        <end position="134"/>
    </location>
</feature>
<dbReference type="AlphaFoldDB" id="A0AA50CPL9"/>
<gene>
    <name evidence="2" type="ORF">Q9313_04460</name>
</gene>
<organism evidence="2 3">
    <name type="scientific">Shinella sumterensis</name>
    <dbReference type="NCBI Taxonomy" id="1967501"/>
    <lineage>
        <taxon>Bacteria</taxon>
        <taxon>Pseudomonadati</taxon>
        <taxon>Pseudomonadota</taxon>
        <taxon>Alphaproteobacteria</taxon>
        <taxon>Hyphomicrobiales</taxon>
        <taxon>Rhizobiaceae</taxon>
        <taxon>Shinella</taxon>
    </lineage>
</organism>
<keyword evidence="3" id="KW-1185">Reference proteome</keyword>
<sequence length="134" mass="13940">MTSSAIAATALCVVLASPAFAETYAAVSNTAVSITGDIELDETGITFENGEQLTFEEQVADRFTVDGQSVEAHVFSLAEARDPVLLNGNTLCGAPVTYVASWETSDGSGTVLAVFSTPQPPASDADMCASYTYE</sequence>
<proteinExistence type="predicted"/>
<feature type="signal peptide" evidence="1">
    <location>
        <begin position="1"/>
        <end position="21"/>
    </location>
</feature>